<evidence type="ECO:0000313" key="2">
    <source>
        <dbReference type="Proteomes" id="UP000294360"/>
    </source>
</evidence>
<name>A0A4U8Z2L7_METTU</name>
<accession>A0A4U8Z2L7</accession>
<dbReference type="Proteomes" id="UP000294360">
    <property type="component" value="Chromosome"/>
</dbReference>
<dbReference type="OrthoDB" id="5572566at2"/>
<proteinExistence type="predicted"/>
<gene>
    <name evidence="1" type="ORF">MTUNDRAET4_2692</name>
</gene>
<dbReference type="KEGG" id="mtun:MTUNDRAET4_2692"/>
<dbReference type="AlphaFoldDB" id="A0A4U8Z2L7"/>
<sequence length="180" mass="19401">MPRLRFETAQDLYETYPTARGDVGVAASEQGSLDFLRSLSDANAMKAALSFCAYLLARREAVAWGCECLRQSEASRPADEIRIAAAEAWVNEPEERNRLRALDLATRSDPREAATWTAFAAGWAGGMAPIDGKHSAPSPQHATAQAIRVALILGGNALPAASRAEVQRSWLEGGMRFALA</sequence>
<dbReference type="EMBL" id="LR536450">
    <property type="protein sequence ID" value="VFU09579.1"/>
    <property type="molecule type" value="Genomic_DNA"/>
</dbReference>
<organism evidence="1 2">
    <name type="scientific">Methylocella tundrae</name>
    <dbReference type="NCBI Taxonomy" id="227605"/>
    <lineage>
        <taxon>Bacteria</taxon>
        <taxon>Pseudomonadati</taxon>
        <taxon>Pseudomonadota</taxon>
        <taxon>Alphaproteobacteria</taxon>
        <taxon>Hyphomicrobiales</taxon>
        <taxon>Beijerinckiaceae</taxon>
        <taxon>Methylocella</taxon>
    </lineage>
</organism>
<evidence type="ECO:0000313" key="1">
    <source>
        <dbReference type="EMBL" id="VFU09579.1"/>
    </source>
</evidence>
<dbReference type="Pfam" id="PF22011">
    <property type="entry name" value="DUF6931"/>
    <property type="match status" value="1"/>
</dbReference>
<protein>
    <submittedName>
        <fullName evidence="1">Uncharacterized protein</fullName>
    </submittedName>
</protein>
<dbReference type="RefSeq" id="WP_134489990.1">
    <property type="nucleotide sequence ID" value="NZ_CP139089.1"/>
</dbReference>
<dbReference type="InterPro" id="IPR053855">
    <property type="entry name" value="DUF6931"/>
</dbReference>
<reference evidence="1 2" key="1">
    <citation type="submission" date="2019-03" db="EMBL/GenBank/DDBJ databases">
        <authorList>
            <person name="Kox A.R. M."/>
        </authorList>
    </citation>
    <scope>NUCLEOTIDE SEQUENCE [LARGE SCALE GENOMIC DNA]</scope>
    <source>
        <strain evidence="1">MTUNDRAET4 annotated genome</strain>
    </source>
</reference>